<gene>
    <name evidence="2" type="ORF">HCN83_06455</name>
</gene>
<dbReference type="AlphaFoldDB" id="A0A969PN22"/>
<keyword evidence="1" id="KW-0472">Membrane</keyword>
<sequence>MSVQLGTGPVLIQPSRPVEGMAHETFLTKLLFSYAEDGRLSPPLIRYHLADEARRREFMIQLERYEEIVKEDLAREGYAVNRPYIQGFFLAAGAVLSALAGTLLILDPAWAAVPASGAFYSFFQAARFPWVHHTNKMPEQVWNGREHSKVPFLFQDPGEFKAERSIVPVYAAGSGAMAAGSFQLDEFGPELESVMAAELINVADHGGNDG</sequence>
<reference evidence="2 3" key="1">
    <citation type="submission" date="2020-03" db="EMBL/GenBank/DDBJ databases">
        <title>Assessment of the enzymatic potential of alkaline-tolerant lipase obtained from Bacillus luteus H11 (technogenic soil) for the bioremediation of saline soils contaminated with petroleum substances.</title>
        <authorList>
            <person name="Kalwasinska A."/>
        </authorList>
    </citation>
    <scope>NUCLEOTIDE SEQUENCE [LARGE SCALE GENOMIC DNA]</scope>
    <source>
        <strain evidence="2 3">H11</strain>
    </source>
</reference>
<keyword evidence="3" id="KW-1185">Reference proteome</keyword>
<proteinExistence type="predicted"/>
<dbReference type="Proteomes" id="UP000752012">
    <property type="component" value="Unassembled WGS sequence"/>
</dbReference>
<keyword evidence="1" id="KW-0812">Transmembrane</keyword>
<accession>A0A969PN22</accession>
<organism evidence="2 3">
    <name type="scientific">Alkalicoccus luteus</name>
    <dbReference type="NCBI Taxonomy" id="1237094"/>
    <lineage>
        <taxon>Bacteria</taxon>
        <taxon>Bacillati</taxon>
        <taxon>Bacillota</taxon>
        <taxon>Bacilli</taxon>
        <taxon>Bacillales</taxon>
        <taxon>Bacillaceae</taxon>
        <taxon>Alkalicoccus</taxon>
    </lineage>
</organism>
<protein>
    <submittedName>
        <fullName evidence="2">DUF2207 domain-containing protein</fullName>
    </submittedName>
</protein>
<name>A0A969PN22_9BACI</name>
<comment type="caution">
    <text evidence="2">The sequence shown here is derived from an EMBL/GenBank/DDBJ whole genome shotgun (WGS) entry which is preliminary data.</text>
</comment>
<dbReference type="EMBL" id="JAATHJ010000007">
    <property type="protein sequence ID" value="NJP37227.1"/>
    <property type="molecule type" value="Genomic_DNA"/>
</dbReference>
<keyword evidence="1" id="KW-1133">Transmembrane helix</keyword>
<evidence type="ECO:0000313" key="3">
    <source>
        <dbReference type="Proteomes" id="UP000752012"/>
    </source>
</evidence>
<feature type="transmembrane region" description="Helical" evidence="1">
    <location>
        <begin position="84"/>
        <end position="106"/>
    </location>
</feature>
<evidence type="ECO:0000256" key="1">
    <source>
        <dbReference type="SAM" id="Phobius"/>
    </source>
</evidence>
<evidence type="ECO:0000313" key="2">
    <source>
        <dbReference type="EMBL" id="NJP37227.1"/>
    </source>
</evidence>